<gene>
    <name evidence="1" type="ORF">J41TS12_12370</name>
</gene>
<evidence type="ECO:0000313" key="1">
    <source>
        <dbReference type="EMBL" id="GIO36376.1"/>
    </source>
</evidence>
<dbReference type="AlphaFoldDB" id="A0A919XQ59"/>
<dbReference type="RefSeq" id="WP_212938710.1">
    <property type="nucleotide sequence ID" value="NZ_BORR01000003.1"/>
</dbReference>
<dbReference type="SUPFAM" id="SSF52540">
    <property type="entry name" value="P-loop containing nucleoside triphosphate hydrolases"/>
    <property type="match status" value="1"/>
</dbReference>
<dbReference type="EMBL" id="BORR01000003">
    <property type="protein sequence ID" value="GIO36376.1"/>
    <property type="molecule type" value="Genomic_DNA"/>
</dbReference>
<accession>A0A919XQ59</accession>
<dbReference type="InterPro" id="IPR027417">
    <property type="entry name" value="P-loop_NTPase"/>
</dbReference>
<keyword evidence="2" id="KW-1185">Reference proteome</keyword>
<name>A0A919XQ59_9BACL</name>
<organism evidence="1 2">
    <name type="scientific">Paenibacillus antibioticophila</name>
    <dbReference type="NCBI Taxonomy" id="1274374"/>
    <lineage>
        <taxon>Bacteria</taxon>
        <taxon>Bacillati</taxon>
        <taxon>Bacillota</taxon>
        <taxon>Bacilli</taxon>
        <taxon>Bacillales</taxon>
        <taxon>Paenibacillaceae</taxon>
        <taxon>Paenibacillus</taxon>
    </lineage>
</organism>
<dbReference type="Gene3D" id="3.40.50.300">
    <property type="entry name" value="P-loop containing nucleotide triphosphate hydrolases"/>
    <property type="match status" value="1"/>
</dbReference>
<reference evidence="1 2" key="1">
    <citation type="submission" date="2021-03" db="EMBL/GenBank/DDBJ databases">
        <title>Antimicrobial resistance genes in bacteria isolated from Japanese honey, and their potential for conferring macrolide and lincosamide resistance in the American foulbrood pathogen Paenibacillus larvae.</title>
        <authorList>
            <person name="Okamoto M."/>
            <person name="Kumagai M."/>
            <person name="Kanamori H."/>
            <person name="Takamatsu D."/>
        </authorList>
    </citation>
    <scope>NUCLEOTIDE SEQUENCE [LARGE SCALE GENOMIC DNA]</scope>
    <source>
        <strain evidence="1 2">J41TS12</strain>
    </source>
</reference>
<comment type="caution">
    <text evidence="1">The sequence shown here is derived from an EMBL/GenBank/DDBJ whole genome shotgun (WGS) entry which is preliminary data.</text>
</comment>
<proteinExistence type="predicted"/>
<protein>
    <submittedName>
        <fullName evidence="1">Uncharacterized protein</fullName>
    </submittedName>
</protein>
<sequence>MRRLIFVEGIPGSGKSTCARFLANQFERNGHTCELYLETTYQHPVIYAEGFDDYRSFIDSYIEKWSKFMSCEGDSEIIVMESALIQNPMVHLLHKDVDRSLIYDLIVNVSNLFNETDCKLVYLYQEDAAAAIEGMIQVRGREDFLIRKHNEFKHEPYFVNREQLGVDAHISFFLEYAGLANQIVPDLRIETLCIENSKRDYSSYEEQLLQTFNLKLVPDPILDEAILKSYSGTYHNQELGLILHVEFRDGHLFIFENKQLKPKSTNQFYLDDMSVTVSFYVDAHETYRIVITEKDLYGNRSDEGTAFKRVS</sequence>
<dbReference type="Proteomes" id="UP000681162">
    <property type="component" value="Unassembled WGS sequence"/>
</dbReference>
<evidence type="ECO:0000313" key="2">
    <source>
        <dbReference type="Proteomes" id="UP000681162"/>
    </source>
</evidence>